<dbReference type="InterPro" id="IPR027786">
    <property type="entry name" value="Nse4/EID"/>
</dbReference>
<dbReference type="GO" id="GO:0005634">
    <property type="term" value="C:nucleus"/>
    <property type="evidence" value="ECO:0007669"/>
    <property type="project" value="UniProtKB-SubCell"/>
</dbReference>
<evidence type="ECO:0000259" key="9">
    <source>
        <dbReference type="Pfam" id="PF08743"/>
    </source>
</evidence>
<keyword evidence="3 7" id="KW-0227">DNA damage</keyword>
<sequence>MPDTGARGRGDEPEPVTPQQQAQETQAVDDRRLLRSQYLAVKGLISDEKDEMASADSDKFCSIINRVESLHQLVQRPREQIADAETLLDLTASLVASVRSQSVLGITPSDFIAGLLKKFGKKGGSNDNVSLDWARLGLATSRVFMSASGCATMIGPMTTEVKPRRVCIRKKRTARPHGNACPEQLADPSEKTKSDTDKNMSAIFDLLRRKKSARLEHIILNRTSFAQTVENIFALSFLVKDGRVEIKVNDQGHHFVYPRNAPVASAVASGDVVYNHFVFRFDFKDWKLMKGVVPEGEELMPHRSSQTIANTGGNNPTQSEAPLATPSTTIRKLCRNRGLILQDELIATGAYGVMEQEMLAMGTNDAMEDEMVAAMGVTEAMGEKRKYKRKRLFQDV</sequence>
<dbReference type="GO" id="GO:0006281">
    <property type="term" value="P:DNA repair"/>
    <property type="evidence" value="ECO:0007669"/>
    <property type="project" value="UniProtKB-UniRule"/>
</dbReference>
<feature type="domain" description="Non-structural maintenance of chromosome element 4 C-terminal" evidence="9">
    <location>
        <begin position="214"/>
        <end position="299"/>
    </location>
</feature>
<keyword evidence="6 7" id="KW-0539">Nucleus</keyword>
<evidence type="ECO:0000256" key="6">
    <source>
        <dbReference type="ARBA" id="ARBA00023242"/>
    </source>
</evidence>
<dbReference type="PANTHER" id="PTHR16140">
    <property type="entry name" value="NON-STRUCTURAL MAINTENANCE OF CHROMOSOMES ELEMENT 4"/>
    <property type="match status" value="1"/>
</dbReference>
<organism evidence="10 11">
    <name type="scientific">Zea mays</name>
    <name type="common">Maize</name>
    <dbReference type="NCBI Taxonomy" id="4577"/>
    <lineage>
        <taxon>Eukaryota</taxon>
        <taxon>Viridiplantae</taxon>
        <taxon>Streptophyta</taxon>
        <taxon>Embryophyta</taxon>
        <taxon>Tracheophyta</taxon>
        <taxon>Spermatophyta</taxon>
        <taxon>Magnoliopsida</taxon>
        <taxon>Liliopsida</taxon>
        <taxon>Poales</taxon>
        <taxon>Poaceae</taxon>
        <taxon>PACMAD clade</taxon>
        <taxon>Panicoideae</taxon>
        <taxon>Andropogonodae</taxon>
        <taxon>Andropogoneae</taxon>
        <taxon>Tripsacinae</taxon>
        <taxon>Zea</taxon>
    </lineage>
</organism>
<protein>
    <recommendedName>
        <fullName evidence="7">Non-structural maintenance of chromosomes element 4</fullName>
    </recommendedName>
</protein>
<dbReference type="Pfam" id="PF08743">
    <property type="entry name" value="Nse4_C"/>
    <property type="match status" value="1"/>
</dbReference>
<evidence type="ECO:0000313" key="10">
    <source>
        <dbReference type="EMBL" id="PWZ18357.1"/>
    </source>
</evidence>
<evidence type="ECO:0000256" key="7">
    <source>
        <dbReference type="RuleBase" id="RU365071"/>
    </source>
</evidence>
<evidence type="ECO:0000256" key="5">
    <source>
        <dbReference type="ARBA" id="ARBA00023204"/>
    </source>
</evidence>
<comment type="similarity">
    <text evidence="2 7">Belongs to the NSE4 family.</text>
</comment>
<keyword evidence="5 7" id="KW-0234">DNA repair</keyword>
<evidence type="ECO:0000313" key="11">
    <source>
        <dbReference type="Proteomes" id="UP000251960"/>
    </source>
</evidence>
<evidence type="ECO:0000256" key="8">
    <source>
        <dbReference type="SAM" id="MobiDB-lite"/>
    </source>
</evidence>
<evidence type="ECO:0000256" key="1">
    <source>
        <dbReference type="ARBA" id="ARBA00004123"/>
    </source>
</evidence>
<evidence type="ECO:0000256" key="2">
    <source>
        <dbReference type="ARBA" id="ARBA00008997"/>
    </source>
</evidence>
<dbReference type="GO" id="GO:0030915">
    <property type="term" value="C:Smc5-Smc6 complex"/>
    <property type="evidence" value="ECO:0007669"/>
    <property type="project" value="UniProtKB-UniRule"/>
</dbReference>
<dbReference type="Proteomes" id="UP000251960">
    <property type="component" value="Chromosome 6"/>
</dbReference>
<feature type="compositionally biased region" description="Basic and acidic residues" evidence="8">
    <location>
        <begin position="1"/>
        <end position="12"/>
    </location>
</feature>
<gene>
    <name evidence="10" type="primary">NSE4A_0</name>
    <name evidence="10" type="ORF">Zm00014a_030054</name>
</gene>
<comment type="subunit">
    <text evidence="7">Component of the SMC5-SMC6 complex.</text>
</comment>
<dbReference type="PANTHER" id="PTHR16140:SF4">
    <property type="entry name" value="NON-STRUCTURAL MAINTENANCE OF CHROMOSOMES ELEMENT 4"/>
    <property type="match status" value="1"/>
</dbReference>
<feature type="region of interest" description="Disordered" evidence="8">
    <location>
        <begin position="171"/>
        <end position="196"/>
    </location>
</feature>
<comment type="subcellular location">
    <subcellularLocation>
        <location evidence="1 7">Nucleus</location>
    </subcellularLocation>
</comment>
<keyword evidence="4 7" id="KW-0233">DNA recombination</keyword>
<reference evidence="10 11" key="1">
    <citation type="journal article" date="2018" name="Nat. Genet.">
        <title>Extensive intraspecific gene order and gene structural variations between Mo17 and other maize genomes.</title>
        <authorList>
            <person name="Sun S."/>
            <person name="Zhou Y."/>
            <person name="Chen J."/>
            <person name="Shi J."/>
            <person name="Zhao H."/>
            <person name="Zhao H."/>
            <person name="Song W."/>
            <person name="Zhang M."/>
            <person name="Cui Y."/>
            <person name="Dong X."/>
            <person name="Liu H."/>
            <person name="Ma X."/>
            <person name="Jiao Y."/>
            <person name="Wang B."/>
            <person name="Wei X."/>
            <person name="Stein J.C."/>
            <person name="Glaubitz J.C."/>
            <person name="Lu F."/>
            <person name="Yu G."/>
            <person name="Liang C."/>
            <person name="Fengler K."/>
            <person name="Li B."/>
            <person name="Rafalski A."/>
            <person name="Schnable P.S."/>
            <person name="Ware D.H."/>
            <person name="Buckler E.S."/>
            <person name="Lai J."/>
        </authorList>
    </citation>
    <scope>NUCLEOTIDE SEQUENCE [LARGE SCALE GENOMIC DNA]</scope>
    <source>
        <strain evidence="11">cv. Missouri 17</strain>
        <tissue evidence="10">Seedling</tissue>
    </source>
</reference>
<evidence type="ECO:0000256" key="4">
    <source>
        <dbReference type="ARBA" id="ARBA00023172"/>
    </source>
</evidence>
<proteinExistence type="inferred from homology"/>
<dbReference type="InterPro" id="IPR014854">
    <property type="entry name" value="Nse4_C"/>
</dbReference>
<accession>A0A3L6EGK8</accession>
<feature type="region of interest" description="Disordered" evidence="8">
    <location>
        <begin position="1"/>
        <end position="28"/>
    </location>
</feature>
<comment type="function">
    <text evidence="7">Component of the SMC5-SMC6 complex, that promotes sister chromatid alignment after DNA damage and facilitates double-stranded DNA breaks (DSBs) repair via homologous recombination between sister chromatids.</text>
</comment>
<comment type="caution">
    <text evidence="10">The sequence shown here is derived from an EMBL/GenBank/DDBJ whole genome shotgun (WGS) entry which is preliminary data.</text>
</comment>
<dbReference type="AlphaFoldDB" id="A0A3L6EGK8"/>
<evidence type="ECO:0000256" key="3">
    <source>
        <dbReference type="ARBA" id="ARBA00022763"/>
    </source>
</evidence>
<dbReference type="EMBL" id="NCVQ01000007">
    <property type="protein sequence ID" value="PWZ18357.1"/>
    <property type="molecule type" value="Genomic_DNA"/>
</dbReference>
<dbReference type="ExpressionAtlas" id="A0A3L6EGK8">
    <property type="expression patterns" value="baseline and differential"/>
</dbReference>
<feature type="compositionally biased region" description="Polar residues" evidence="8">
    <location>
        <begin position="17"/>
        <end position="26"/>
    </location>
</feature>
<name>A0A3L6EGK8_MAIZE</name>
<dbReference type="GO" id="GO:0006310">
    <property type="term" value="P:DNA recombination"/>
    <property type="evidence" value="ECO:0007669"/>
    <property type="project" value="UniProtKB-UniRule"/>
</dbReference>